<accession>A0ABU8YV21</accession>
<protein>
    <submittedName>
        <fullName evidence="1">Uncharacterized protein</fullName>
    </submittedName>
</protein>
<proteinExistence type="predicted"/>
<organism evidence="1 2">
    <name type="scientific">Microcoleus anatoxicus PTRS2</name>
    <dbReference type="NCBI Taxonomy" id="2705321"/>
    <lineage>
        <taxon>Bacteria</taxon>
        <taxon>Bacillati</taxon>
        <taxon>Cyanobacteriota</taxon>
        <taxon>Cyanophyceae</taxon>
        <taxon>Oscillatoriophycideae</taxon>
        <taxon>Oscillatoriales</taxon>
        <taxon>Microcoleaceae</taxon>
        <taxon>Microcoleus</taxon>
        <taxon>Microcoleus anatoxicus</taxon>
    </lineage>
</organism>
<dbReference type="RefSeq" id="WP_340524722.1">
    <property type="nucleotide sequence ID" value="NZ_JBBLXS010000559.1"/>
</dbReference>
<sequence length="224" mass="24479">MKKTVSVFVCLLITATLGVGVAQLSIANPGVDRSKNQAADIAEPAADLSNLVIPLQELPPGFTELSSGAANFKNQLNQNPNFKPASVFAYQKIEEKQFQLLIGFTTQLSDSMKRDQFDEEISAGTAAKEFSQGLNSNKEMQFTNPTALTLQDKSGEVSAGWRSQGKLQNIPINVDFAIFRRGKIGAFTAIMYIDGTQPTFTINDAARKLDSRMMELKPDLTKPQ</sequence>
<gene>
    <name evidence="1" type="ORF">WMG39_25955</name>
</gene>
<dbReference type="EMBL" id="JBBLXS010000559">
    <property type="protein sequence ID" value="MEK0188259.1"/>
    <property type="molecule type" value="Genomic_DNA"/>
</dbReference>
<name>A0ABU8YV21_9CYAN</name>
<comment type="caution">
    <text evidence="1">The sequence shown here is derived from an EMBL/GenBank/DDBJ whole genome shotgun (WGS) entry which is preliminary data.</text>
</comment>
<evidence type="ECO:0000313" key="2">
    <source>
        <dbReference type="Proteomes" id="UP001384579"/>
    </source>
</evidence>
<evidence type="ECO:0000313" key="1">
    <source>
        <dbReference type="EMBL" id="MEK0188259.1"/>
    </source>
</evidence>
<keyword evidence="2" id="KW-1185">Reference proteome</keyword>
<dbReference type="Proteomes" id="UP001384579">
    <property type="component" value="Unassembled WGS sequence"/>
</dbReference>
<reference evidence="1 2" key="1">
    <citation type="journal article" date="2020" name="Harmful Algae">
        <title>Molecular and morphological characterization of a novel dihydroanatoxin-a producing Microcoleus species (cyanobacteria) from the Russian River, California, USA.</title>
        <authorList>
            <person name="Conklin K.Y."/>
            <person name="Stancheva R."/>
            <person name="Otten T.G."/>
            <person name="Fadness R."/>
            <person name="Boyer G.L."/>
            <person name="Read B."/>
            <person name="Zhang X."/>
            <person name="Sheath R.G."/>
        </authorList>
    </citation>
    <scope>NUCLEOTIDE SEQUENCE [LARGE SCALE GENOMIC DNA]</scope>
    <source>
        <strain evidence="1 2">PTRS2</strain>
    </source>
</reference>